<evidence type="ECO:0000256" key="7">
    <source>
        <dbReference type="ARBA" id="ARBA00022989"/>
    </source>
</evidence>
<dbReference type="PANTHER" id="PTHR39937">
    <property type="entry name" value="ATP SYNTHASE PROTEIN 8"/>
    <property type="match status" value="1"/>
</dbReference>
<dbReference type="Pfam" id="PF00895">
    <property type="entry name" value="ATP-synt_8"/>
    <property type="match status" value="1"/>
</dbReference>
<dbReference type="GO" id="GO:0015078">
    <property type="term" value="F:proton transmembrane transporter activity"/>
    <property type="evidence" value="ECO:0007669"/>
    <property type="project" value="InterPro"/>
</dbReference>
<sequence length="55" mass="6428">MPQLNPAPWLLILIMSWLALLLLYLTKTTNFSNTYTPSIFQTVNHKASPWAWPWP</sequence>
<keyword evidence="3 12" id="KW-0813">Transport</keyword>
<evidence type="ECO:0000256" key="4">
    <source>
        <dbReference type="ARBA" id="ARBA00022547"/>
    </source>
</evidence>
<name>E1AW47_SHICO</name>
<keyword evidence="11" id="KW-0066">ATP synthesis</keyword>
<evidence type="ECO:0000256" key="9">
    <source>
        <dbReference type="ARBA" id="ARBA00023128"/>
    </source>
</evidence>
<dbReference type="PANTHER" id="PTHR39937:SF1">
    <property type="entry name" value="ATP SYNTHASE PROTEIN 8"/>
    <property type="match status" value="1"/>
</dbReference>
<dbReference type="InterPro" id="IPR050635">
    <property type="entry name" value="ATPase_protein_8"/>
</dbReference>
<keyword evidence="5 12" id="KW-0812">Transmembrane</keyword>
<evidence type="ECO:0000256" key="8">
    <source>
        <dbReference type="ARBA" id="ARBA00023065"/>
    </source>
</evidence>
<keyword evidence="7 13" id="KW-1133">Transmembrane helix</keyword>
<gene>
    <name evidence="14" type="primary">ATP8</name>
</gene>
<dbReference type="InterPro" id="IPR001421">
    <property type="entry name" value="ATP8_metazoa"/>
</dbReference>
<comment type="similarity">
    <text evidence="2 12">Belongs to the ATPase protein 8 family.</text>
</comment>
<evidence type="ECO:0000313" key="14">
    <source>
        <dbReference type="EMBL" id="ADM26290.1"/>
    </source>
</evidence>
<evidence type="ECO:0000256" key="11">
    <source>
        <dbReference type="ARBA" id="ARBA00023310"/>
    </source>
</evidence>
<evidence type="ECO:0000256" key="6">
    <source>
        <dbReference type="ARBA" id="ARBA00022781"/>
    </source>
</evidence>
<evidence type="ECO:0000256" key="12">
    <source>
        <dbReference type="RuleBase" id="RU003661"/>
    </source>
</evidence>
<dbReference type="GO" id="GO:0015986">
    <property type="term" value="P:proton motive force-driven ATP synthesis"/>
    <property type="evidence" value="ECO:0007669"/>
    <property type="project" value="InterPro"/>
</dbReference>
<evidence type="ECO:0000256" key="3">
    <source>
        <dbReference type="ARBA" id="ARBA00022448"/>
    </source>
</evidence>
<dbReference type="AlphaFoldDB" id="E1AW47"/>
<reference evidence="14" key="2">
    <citation type="journal article" date="2012" name="Mitochondrial DNA">
        <title>Complete mitochondrial genome of Shinisaurus crocodilurus (Squamata: Shinisaurus) and its genetic relationship with related species.</title>
        <authorList>
            <person name="Li H.M."/>
            <person name="Guo L."/>
            <person name="Zeng D.L."/>
            <person name="Guan Q.X."/>
            <person name="Wu Z.J."/>
            <person name="Qin X.M."/>
        </authorList>
    </citation>
    <scope>NUCLEOTIDE SEQUENCE</scope>
</reference>
<evidence type="ECO:0000256" key="2">
    <source>
        <dbReference type="ARBA" id="ARBA00008892"/>
    </source>
</evidence>
<evidence type="ECO:0000256" key="5">
    <source>
        <dbReference type="ARBA" id="ARBA00022692"/>
    </source>
</evidence>
<evidence type="ECO:0000256" key="13">
    <source>
        <dbReference type="SAM" id="Phobius"/>
    </source>
</evidence>
<protein>
    <recommendedName>
        <fullName evidence="12">ATP synthase complex subunit 8</fullName>
    </recommendedName>
</protein>
<accession>E1AW47</accession>
<keyword evidence="4 12" id="KW-0138">CF(0)</keyword>
<geneLocation type="mitochondrion" evidence="14"/>
<keyword evidence="10 13" id="KW-0472">Membrane</keyword>
<dbReference type="GO" id="GO:0031966">
    <property type="term" value="C:mitochondrial membrane"/>
    <property type="evidence" value="ECO:0007669"/>
    <property type="project" value="UniProtKB-SubCell"/>
</dbReference>
<keyword evidence="9 12" id="KW-0496">Mitochondrion</keyword>
<reference evidence="14" key="1">
    <citation type="submission" date="2010-08" db="EMBL/GenBank/DDBJ databases">
        <authorList>
            <person name="Li H."/>
            <person name="Qin X."/>
            <person name="Guo L."/>
            <person name="Wu Z."/>
        </authorList>
    </citation>
    <scope>NUCLEOTIDE SEQUENCE</scope>
</reference>
<keyword evidence="6 12" id="KW-0375">Hydrogen ion transport</keyword>
<dbReference type="GO" id="GO:0045259">
    <property type="term" value="C:proton-transporting ATP synthase complex"/>
    <property type="evidence" value="ECO:0007669"/>
    <property type="project" value="UniProtKB-KW"/>
</dbReference>
<proteinExistence type="inferred from homology"/>
<evidence type="ECO:0000256" key="1">
    <source>
        <dbReference type="ARBA" id="ARBA00004304"/>
    </source>
</evidence>
<organism evidence="14">
    <name type="scientific">Shinisaurus crocodilurus</name>
    <name type="common">Chinese crocodile lizard</name>
    <dbReference type="NCBI Taxonomy" id="52224"/>
    <lineage>
        <taxon>Eukaryota</taxon>
        <taxon>Metazoa</taxon>
        <taxon>Chordata</taxon>
        <taxon>Craniata</taxon>
        <taxon>Vertebrata</taxon>
        <taxon>Euteleostomi</taxon>
        <taxon>Lepidosauria</taxon>
        <taxon>Squamata</taxon>
        <taxon>Bifurcata</taxon>
        <taxon>Unidentata</taxon>
        <taxon>Episquamata</taxon>
        <taxon>Toxicofera</taxon>
        <taxon>Anguimorpha</taxon>
        <taxon>Paleoanguimorpha</taxon>
        <taxon>Shinisauridae</taxon>
        <taxon>Shinisaurus</taxon>
    </lineage>
</organism>
<feature type="transmembrane region" description="Helical" evidence="13">
    <location>
        <begin position="6"/>
        <end position="25"/>
    </location>
</feature>
<keyword evidence="8 12" id="KW-0406">Ion transport</keyword>
<dbReference type="EMBL" id="HQ008865">
    <property type="protein sequence ID" value="ADM26290.1"/>
    <property type="molecule type" value="Genomic_DNA"/>
</dbReference>
<comment type="subcellular location">
    <subcellularLocation>
        <location evidence="1 12">Mitochondrion membrane</location>
        <topology evidence="1 12">Single-pass membrane protein</topology>
    </subcellularLocation>
</comment>
<evidence type="ECO:0000256" key="10">
    <source>
        <dbReference type="ARBA" id="ARBA00023136"/>
    </source>
</evidence>